<proteinExistence type="predicted"/>
<organism evidence="1 2">
    <name type="scientific">Pseudomonas lini</name>
    <dbReference type="NCBI Taxonomy" id="163011"/>
    <lineage>
        <taxon>Bacteria</taxon>
        <taxon>Pseudomonadati</taxon>
        <taxon>Pseudomonadota</taxon>
        <taxon>Gammaproteobacteria</taxon>
        <taxon>Pseudomonadales</taxon>
        <taxon>Pseudomonadaceae</taxon>
        <taxon>Pseudomonas</taxon>
    </lineage>
</organism>
<accession>A0A1H2A0Z2</accession>
<protein>
    <submittedName>
        <fullName evidence="1">Uncharacterized protein</fullName>
    </submittedName>
</protein>
<name>A0A1H2A0Z2_9PSED</name>
<gene>
    <name evidence="1" type="ORF">SAMN04490191_4257</name>
</gene>
<reference evidence="2" key="1">
    <citation type="submission" date="2016-10" db="EMBL/GenBank/DDBJ databases">
        <authorList>
            <person name="Varghese N."/>
            <person name="Submissions S."/>
        </authorList>
    </citation>
    <scope>NUCLEOTIDE SEQUENCE [LARGE SCALE GENOMIC DNA]</scope>
    <source>
        <strain evidence="2">BS3782</strain>
    </source>
</reference>
<evidence type="ECO:0000313" key="2">
    <source>
        <dbReference type="Proteomes" id="UP000182814"/>
    </source>
</evidence>
<sequence length="394" mass="44559">MSHTLHLSAVLLHRLEHTEDFPRRIRIVRNVIEASDIRRPEMPGLLADVRLIVVNGILKGVSTFNALQRADERRKAIFLEAFPELRTTLHNLEDHPLLRGCIAVFDLEPTTHSSVLLERAEAFHALFDTDEHLLAITGALLAIGDYSRRAPRWAGYSFCDFGSSTHLKPWWKIFTGKPEKHLIDVVMTLLDLVAEHHHDLASLQQVQQDFILACEESELLDWRYNLVKYPVMRSGKSGRYSIHSNGYSICMLHKLQMNSYYHDPYLTALFHEGVPGSSEQNFWYYGYEMESRRMQIEGGIVSIQSVDLGWQLSDLPNDPAQRASFDKVCVELGIGADHLYRISQSGKLGADVRDAVSECSATPIDHVDRQHDQQAHCGGNATVAAVIQSQQKPA</sequence>
<dbReference type="AlphaFoldDB" id="A0A1H2A0Z2"/>
<dbReference type="Proteomes" id="UP000182814">
    <property type="component" value="Chromosome I"/>
</dbReference>
<dbReference type="EMBL" id="LT629746">
    <property type="protein sequence ID" value="SDT39614.1"/>
    <property type="molecule type" value="Genomic_DNA"/>
</dbReference>
<keyword evidence="2" id="KW-1185">Reference proteome</keyword>
<evidence type="ECO:0000313" key="1">
    <source>
        <dbReference type="EMBL" id="SDT39614.1"/>
    </source>
</evidence>